<dbReference type="PROSITE" id="PS51318">
    <property type="entry name" value="TAT"/>
    <property type="match status" value="1"/>
</dbReference>
<dbReference type="AlphaFoldDB" id="A0A401ZT13"/>
<evidence type="ECO:0000256" key="1">
    <source>
        <dbReference type="ARBA" id="ARBA00022729"/>
    </source>
</evidence>
<dbReference type="RefSeq" id="WP_126602969.1">
    <property type="nucleotide sequence ID" value="NZ_BIFQ01000002.1"/>
</dbReference>
<dbReference type="EMBL" id="BIFQ01000002">
    <property type="protein sequence ID" value="GCE10015.1"/>
    <property type="molecule type" value="Genomic_DNA"/>
</dbReference>
<gene>
    <name evidence="2" type="ORF">KDAU_73440</name>
</gene>
<dbReference type="OrthoDB" id="2513152at2"/>
<comment type="caution">
    <text evidence="2">The sequence shown here is derived from an EMBL/GenBank/DDBJ whole genome shotgun (WGS) entry which is preliminary data.</text>
</comment>
<evidence type="ECO:0000313" key="2">
    <source>
        <dbReference type="EMBL" id="GCE10015.1"/>
    </source>
</evidence>
<dbReference type="SUPFAM" id="SSF53850">
    <property type="entry name" value="Periplasmic binding protein-like II"/>
    <property type="match status" value="1"/>
</dbReference>
<dbReference type="PANTHER" id="PTHR43649">
    <property type="entry name" value="ARABINOSE-BINDING PROTEIN-RELATED"/>
    <property type="match status" value="1"/>
</dbReference>
<dbReference type="Proteomes" id="UP000287224">
    <property type="component" value="Unassembled WGS sequence"/>
</dbReference>
<organism evidence="2 3">
    <name type="scientific">Dictyobacter aurantiacus</name>
    <dbReference type="NCBI Taxonomy" id="1936993"/>
    <lineage>
        <taxon>Bacteria</taxon>
        <taxon>Bacillati</taxon>
        <taxon>Chloroflexota</taxon>
        <taxon>Ktedonobacteria</taxon>
        <taxon>Ktedonobacterales</taxon>
        <taxon>Dictyobacteraceae</taxon>
        <taxon>Dictyobacter</taxon>
    </lineage>
</organism>
<keyword evidence="1" id="KW-0732">Signal</keyword>
<dbReference type="InterPro" id="IPR050490">
    <property type="entry name" value="Bact_solute-bd_prot1"/>
</dbReference>
<name>A0A401ZT13_9CHLR</name>
<dbReference type="PANTHER" id="PTHR43649:SF33">
    <property type="entry name" value="POLYGALACTURONAN_RHAMNOGALACTURONAN-BINDING PROTEIN YTCQ"/>
    <property type="match status" value="1"/>
</dbReference>
<dbReference type="Gene3D" id="3.40.190.10">
    <property type="entry name" value="Periplasmic binding protein-like II"/>
    <property type="match status" value="2"/>
</dbReference>
<keyword evidence="3" id="KW-1185">Reference proteome</keyword>
<proteinExistence type="predicted"/>
<sequence>MSDKTPLSNNGQNMYSRRRFIQVAASVTTTGALLAACSQGEDTKLTKAKVDKAVPGEQVTATVNAAKGKTYFPSGDPRIPDAYTAPLPPYQSVQYVPGRGGTVRSVCMSFLPLPAPKDQNKYWQELNKRLNVDWQPSLIPATSYPDKVGTLLASGDMPELFLVDTSSSPAVIPALQQGAFTDLTEYLSGDGLKDYPNISRIAPNVWKNISFEGKIYGVPRPRALIGVTMLWRNDWAKKAGMEHIQNGEDFFKVLQYFTKNDPDGNKKADTWGLGYIYGTASYIFQMFGAPNGWRQDSSGKLVNSVETEEFKAGMGYLHRLYAAGLFHPDSFTQTITQAKNGLIAGKFGGYVDGYVGWWGERSGVRKVDPNGDITVLLPVSGNGNTPVHHMGTGHYGFAAIPSQYGGDREKVKELLRIMDYLTAPIFSSENDFLKYGVDGVDNKTTDGKKVLTDTGQKDIGELVYIGNSVPAFYNSEEPDFALMEQKAVSDLIKMGVSNAVTGLYSPTATKQGAKMSQIYNDHFLRIVKGLDPLSSIEQWRNDWKKNGGDQMRKEYEEALSKKS</sequence>
<accession>A0A401ZT13</accession>
<reference evidence="3" key="1">
    <citation type="submission" date="2018-12" db="EMBL/GenBank/DDBJ databases">
        <title>Tengunoibacter tsumagoiensis gen. nov., sp. nov., Dictyobacter kobayashii sp. nov., D. alpinus sp. nov., and D. joshuensis sp. nov. and description of Dictyobacteraceae fam. nov. within the order Ktedonobacterales isolated from Tengu-no-mugimeshi.</title>
        <authorList>
            <person name="Wang C.M."/>
            <person name="Zheng Y."/>
            <person name="Sakai Y."/>
            <person name="Toyoda A."/>
            <person name="Minakuchi Y."/>
            <person name="Abe K."/>
            <person name="Yokota A."/>
            <person name="Yabe S."/>
        </authorList>
    </citation>
    <scope>NUCLEOTIDE SEQUENCE [LARGE SCALE GENOMIC DNA]</scope>
    <source>
        <strain evidence="3">S-27</strain>
    </source>
</reference>
<dbReference type="InterPro" id="IPR006311">
    <property type="entry name" value="TAT_signal"/>
</dbReference>
<evidence type="ECO:0000313" key="3">
    <source>
        <dbReference type="Proteomes" id="UP000287224"/>
    </source>
</evidence>
<protein>
    <submittedName>
        <fullName evidence="2">Sugar ABC transporter substrate-binding protein</fullName>
    </submittedName>
</protein>